<dbReference type="InterPro" id="IPR013360">
    <property type="entry name" value="Pilus_4_PilW"/>
</dbReference>
<sequence length="250" mass="27936">MRNRLLPLLLAAGLLTGCAAGSNDDAGFDVKQAAQIRLNLGLTYLTLGNVQKARFNLERALEYAPEDYRIQLGMAQYLQETGENTLAQARYQQALRLAPQSNEVLNNYGAFLCRIGQYDSALGYFDKALQTQNLGEIANSLEGSGYCLLDAGRTDEAFEHLGRALKQDPSKGERVLTESARDFQQGKHKEAVALLGFYHQALPATAESLWMQIQFAASENRMADVQRYGKTLAREFPQSRQYQLFLAHEY</sequence>
<dbReference type="Pfam" id="PF13424">
    <property type="entry name" value="TPR_12"/>
    <property type="match status" value="1"/>
</dbReference>
<feature type="repeat" description="TPR" evidence="3">
    <location>
        <begin position="102"/>
        <end position="135"/>
    </location>
</feature>
<feature type="repeat" description="TPR" evidence="3">
    <location>
        <begin position="138"/>
        <end position="171"/>
    </location>
</feature>
<dbReference type="PANTHER" id="PTHR44227">
    <property type="match status" value="1"/>
</dbReference>
<dbReference type="EMBL" id="BRLH01000002">
    <property type="protein sequence ID" value="GKX55146.1"/>
    <property type="molecule type" value="Genomic_DNA"/>
</dbReference>
<feature type="chain" id="PRO_5043540204" evidence="4">
    <location>
        <begin position="20"/>
        <end position="250"/>
    </location>
</feature>
<feature type="repeat" description="TPR" evidence="3">
    <location>
        <begin position="34"/>
        <end position="67"/>
    </location>
</feature>
<dbReference type="Pfam" id="PF13181">
    <property type="entry name" value="TPR_8"/>
    <property type="match status" value="1"/>
</dbReference>
<dbReference type="PROSITE" id="PS50005">
    <property type="entry name" value="TPR"/>
    <property type="match status" value="3"/>
</dbReference>
<evidence type="ECO:0000256" key="1">
    <source>
        <dbReference type="ARBA" id="ARBA00022737"/>
    </source>
</evidence>
<protein>
    <submittedName>
        <fullName evidence="5">Type IV pilus biogenesis/stability protein PilW</fullName>
    </submittedName>
</protein>
<dbReference type="Gene3D" id="1.25.40.10">
    <property type="entry name" value="Tetratricopeptide repeat domain"/>
    <property type="match status" value="1"/>
</dbReference>
<reference evidence="5" key="1">
    <citation type="submission" date="2022-06" db="EMBL/GenBank/DDBJ databases">
        <title>Draft genome sequences of Leminorella grimontii str. JCM5902.</title>
        <authorList>
            <person name="Wakabayashi Y."/>
            <person name="Kojima K."/>
        </authorList>
    </citation>
    <scope>NUCLEOTIDE SEQUENCE</scope>
    <source>
        <strain evidence="5">JCM 5902</strain>
    </source>
</reference>
<keyword evidence="1" id="KW-0677">Repeat</keyword>
<dbReference type="InterPro" id="IPR011990">
    <property type="entry name" value="TPR-like_helical_dom_sf"/>
</dbReference>
<dbReference type="NCBIfam" id="TIGR02521">
    <property type="entry name" value="type_IV_pilW"/>
    <property type="match status" value="1"/>
</dbReference>
<feature type="signal peptide" evidence="4">
    <location>
        <begin position="1"/>
        <end position="19"/>
    </location>
</feature>
<accession>A0AAV5MZ68</accession>
<dbReference type="PROSITE" id="PS51257">
    <property type="entry name" value="PROKAR_LIPOPROTEIN"/>
    <property type="match status" value="1"/>
</dbReference>
<dbReference type="Proteomes" id="UP001058124">
    <property type="component" value="Unassembled WGS sequence"/>
</dbReference>
<evidence type="ECO:0000256" key="3">
    <source>
        <dbReference type="PROSITE-ProRule" id="PRU00339"/>
    </source>
</evidence>
<keyword evidence="6" id="KW-1185">Reference proteome</keyword>
<evidence type="ECO:0000313" key="5">
    <source>
        <dbReference type="EMBL" id="GKX55146.1"/>
    </source>
</evidence>
<comment type="caution">
    <text evidence="5">The sequence shown here is derived from an EMBL/GenBank/DDBJ whole genome shotgun (WGS) entry which is preliminary data.</text>
</comment>
<organism evidence="5 6">
    <name type="scientific">Leminorella grimontii</name>
    <dbReference type="NCBI Taxonomy" id="82981"/>
    <lineage>
        <taxon>Bacteria</taxon>
        <taxon>Pseudomonadati</taxon>
        <taxon>Pseudomonadota</taxon>
        <taxon>Gammaproteobacteria</taxon>
        <taxon>Enterobacterales</taxon>
        <taxon>Budviciaceae</taxon>
        <taxon>Leminorella</taxon>
    </lineage>
</organism>
<dbReference type="RefSeq" id="WP_027274081.1">
    <property type="nucleotide sequence ID" value="NZ_BRLH01000002.1"/>
</dbReference>
<evidence type="ECO:0000313" key="6">
    <source>
        <dbReference type="Proteomes" id="UP001058124"/>
    </source>
</evidence>
<gene>
    <name evidence="5" type="ORF">SOASR030_12580</name>
</gene>
<keyword evidence="2 3" id="KW-0802">TPR repeat</keyword>
<dbReference type="AlphaFoldDB" id="A0AAV5MZ68"/>
<dbReference type="PANTHER" id="PTHR44227:SF3">
    <property type="entry name" value="PROTEIN O-MANNOSYL-TRANSFERASE TMTC4"/>
    <property type="match status" value="1"/>
</dbReference>
<dbReference type="SMART" id="SM00028">
    <property type="entry name" value="TPR"/>
    <property type="match status" value="4"/>
</dbReference>
<evidence type="ECO:0000256" key="2">
    <source>
        <dbReference type="ARBA" id="ARBA00022803"/>
    </source>
</evidence>
<dbReference type="InterPro" id="IPR019734">
    <property type="entry name" value="TPR_rpt"/>
</dbReference>
<keyword evidence="4" id="KW-0732">Signal</keyword>
<dbReference type="InterPro" id="IPR052346">
    <property type="entry name" value="O-mannosyl-transferase_TMTC"/>
</dbReference>
<name>A0AAV5MZ68_9GAMM</name>
<dbReference type="SUPFAM" id="SSF48452">
    <property type="entry name" value="TPR-like"/>
    <property type="match status" value="2"/>
</dbReference>
<evidence type="ECO:0000256" key="4">
    <source>
        <dbReference type="SAM" id="SignalP"/>
    </source>
</evidence>
<proteinExistence type="predicted"/>